<keyword evidence="13 15" id="KW-0368">Histidine biosynthesis</keyword>
<organism evidence="17 18">
    <name type="scientific">Pullulanibacillus camelliae</name>
    <dbReference type="NCBI Taxonomy" id="1707096"/>
    <lineage>
        <taxon>Bacteria</taxon>
        <taxon>Bacillati</taxon>
        <taxon>Bacillota</taxon>
        <taxon>Bacilli</taxon>
        <taxon>Bacillales</taxon>
        <taxon>Sporolactobacillaceae</taxon>
        <taxon>Pullulanibacillus</taxon>
    </lineage>
</organism>
<dbReference type="PANTHER" id="PTHR42945:SF9">
    <property type="entry name" value="HISTIDINE BIOSYNTHESIS BIFUNCTIONAL PROTEIN HISIE"/>
    <property type="match status" value="1"/>
</dbReference>
<evidence type="ECO:0000256" key="6">
    <source>
        <dbReference type="ARBA" id="ARBA00007731"/>
    </source>
</evidence>
<comment type="catalytic activity">
    <reaction evidence="1 15">
        <text>1-(5-phospho-beta-D-ribosyl)-5'-AMP + H2O = 1-(5-phospho-beta-D-ribosyl)-5-[(5-phospho-beta-D-ribosylamino)methylideneamino]imidazole-4-carboxamide</text>
        <dbReference type="Rhea" id="RHEA:20049"/>
        <dbReference type="ChEBI" id="CHEBI:15377"/>
        <dbReference type="ChEBI" id="CHEBI:58435"/>
        <dbReference type="ChEBI" id="CHEBI:59457"/>
        <dbReference type="EC" id="3.5.4.19"/>
    </reaction>
</comment>
<dbReference type="Gene3D" id="1.10.287.1080">
    <property type="entry name" value="MazG-like"/>
    <property type="match status" value="1"/>
</dbReference>
<evidence type="ECO:0000256" key="8">
    <source>
        <dbReference type="ARBA" id="ARBA00022490"/>
    </source>
</evidence>
<dbReference type="Gene3D" id="3.10.20.810">
    <property type="entry name" value="Phosphoribosyl-AMP cyclohydrolase"/>
    <property type="match status" value="1"/>
</dbReference>
<dbReference type="GO" id="GO:0000105">
    <property type="term" value="P:L-histidine biosynthetic process"/>
    <property type="evidence" value="ECO:0007669"/>
    <property type="project" value="UniProtKB-UniRule"/>
</dbReference>
<dbReference type="SUPFAM" id="SSF101386">
    <property type="entry name" value="all-alpha NTP pyrophosphatases"/>
    <property type="match status" value="1"/>
</dbReference>
<dbReference type="AlphaFoldDB" id="A0A8J2YH26"/>
<evidence type="ECO:0000256" key="12">
    <source>
        <dbReference type="ARBA" id="ARBA00022840"/>
    </source>
</evidence>
<feature type="region of interest" description="Phosphoribosyl-AMP cyclohydrolase" evidence="15">
    <location>
        <begin position="1"/>
        <end position="122"/>
    </location>
</feature>
<keyword evidence="14 15" id="KW-0511">Multifunctional enzyme</keyword>
<comment type="similarity">
    <text evidence="7 15">In the N-terminal section; belongs to the PRA-CH family.</text>
</comment>
<dbReference type="GO" id="GO:0005524">
    <property type="term" value="F:ATP binding"/>
    <property type="evidence" value="ECO:0007669"/>
    <property type="project" value="UniProtKB-KW"/>
</dbReference>
<gene>
    <name evidence="15 17" type="primary">hisI</name>
    <name evidence="15" type="synonym">hisIE</name>
    <name evidence="17" type="ORF">GCM10011391_18430</name>
</gene>
<comment type="catalytic activity">
    <reaction evidence="2 15">
        <text>1-(5-phospho-beta-D-ribosyl)-ATP + H2O = 1-(5-phospho-beta-D-ribosyl)-5'-AMP + diphosphate + H(+)</text>
        <dbReference type="Rhea" id="RHEA:22828"/>
        <dbReference type="ChEBI" id="CHEBI:15377"/>
        <dbReference type="ChEBI" id="CHEBI:15378"/>
        <dbReference type="ChEBI" id="CHEBI:33019"/>
        <dbReference type="ChEBI" id="CHEBI:59457"/>
        <dbReference type="ChEBI" id="CHEBI:73183"/>
        <dbReference type="EC" id="3.6.1.31"/>
    </reaction>
</comment>
<evidence type="ECO:0000256" key="7">
    <source>
        <dbReference type="ARBA" id="ARBA00008299"/>
    </source>
</evidence>
<accession>A0A8J2YH26</accession>
<dbReference type="InterPro" id="IPR023019">
    <property type="entry name" value="His_synth_HisIE"/>
</dbReference>
<evidence type="ECO:0000313" key="18">
    <source>
        <dbReference type="Proteomes" id="UP000628775"/>
    </source>
</evidence>
<dbReference type="EC" id="3.5.4.19" evidence="15"/>
<dbReference type="InterPro" id="IPR002496">
    <property type="entry name" value="PRib_AMP_CycHydrolase_dom"/>
</dbReference>
<protein>
    <recommendedName>
        <fullName evidence="15">Histidine biosynthesis bifunctional protein HisIE</fullName>
    </recommendedName>
    <domain>
        <recommendedName>
            <fullName evidence="15">Phosphoribosyl-AMP cyclohydrolase</fullName>
            <shortName evidence="15">PRA-CH</shortName>
            <ecNumber evidence="15">3.5.4.19</ecNumber>
        </recommendedName>
    </domain>
    <domain>
        <recommendedName>
            <fullName evidence="15">Phosphoribosyl-ATP pyrophosphatase</fullName>
            <shortName evidence="15">PRA-PH</shortName>
            <ecNumber evidence="15">3.6.1.31</ecNumber>
        </recommendedName>
    </domain>
</protein>
<evidence type="ECO:0000256" key="14">
    <source>
        <dbReference type="ARBA" id="ARBA00023268"/>
    </source>
</evidence>
<dbReference type="HAMAP" id="MF_01019">
    <property type="entry name" value="HisIE"/>
    <property type="match status" value="1"/>
</dbReference>
<feature type="domain" description="Phosphoribosyl-AMP cyclohydrolase" evidence="16">
    <location>
        <begin position="24"/>
        <end position="97"/>
    </location>
</feature>
<evidence type="ECO:0000256" key="1">
    <source>
        <dbReference type="ARBA" id="ARBA00000024"/>
    </source>
</evidence>
<dbReference type="EMBL" id="BMIR01000007">
    <property type="protein sequence ID" value="GGE39923.1"/>
    <property type="molecule type" value="Genomic_DNA"/>
</dbReference>
<dbReference type="Pfam" id="PF01502">
    <property type="entry name" value="PRA-CH"/>
    <property type="match status" value="1"/>
</dbReference>
<evidence type="ECO:0000256" key="9">
    <source>
        <dbReference type="ARBA" id="ARBA00022605"/>
    </source>
</evidence>
<dbReference type="PANTHER" id="PTHR42945">
    <property type="entry name" value="HISTIDINE BIOSYNTHESIS BIFUNCTIONAL PROTEIN"/>
    <property type="match status" value="1"/>
</dbReference>
<evidence type="ECO:0000256" key="15">
    <source>
        <dbReference type="HAMAP-Rule" id="MF_01019"/>
    </source>
</evidence>
<dbReference type="HAMAP" id="MF_01020">
    <property type="entry name" value="HisE"/>
    <property type="match status" value="1"/>
</dbReference>
<keyword evidence="8 15" id="KW-0963">Cytoplasm</keyword>
<dbReference type="GO" id="GO:0005737">
    <property type="term" value="C:cytoplasm"/>
    <property type="evidence" value="ECO:0007669"/>
    <property type="project" value="UniProtKB-SubCell"/>
</dbReference>
<dbReference type="Pfam" id="PF01503">
    <property type="entry name" value="PRA-PH"/>
    <property type="match status" value="1"/>
</dbReference>
<evidence type="ECO:0000256" key="11">
    <source>
        <dbReference type="ARBA" id="ARBA00022801"/>
    </source>
</evidence>
<dbReference type="InterPro" id="IPR038019">
    <property type="entry name" value="PRib_AMP_CycHydrolase_sf"/>
</dbReference>
<evidence type="ECO:0000256" key="10">
    <source>
        <dbReference type="ARBA" id="ARBA00022741"/>
    </source>
</evidence>
<dbReference type="InterPro" id="IPR021130">
    <property type="entry name" value="PRib-ATP_PPHydrolase-like"/>
</dbReference>
<dbReference type="NCBIfam" id="NF000768">
    <property type="entry name" value="PRK00051.1"/>
    <property type="match status" value="1"/>
</dbReference>
<dbReference type="SUPFAM" id="SSF141734">
    <property type="entry name" value="HisI-like"/>
    <property type="match status" value="1"/>
</dbReference>
<dbReference type="GO" id="GO:0004636">
    <property type="term" value="F:phosphoribosyl-ATP diphosphatase activity"/>
    <property type="evidence" value="ECO:0007669"/>
    <property type="project" value="UniProtKB-UniRule"/>
</dbReference>
<dbReference type="CDD" id="cd11534">
    <property type="entry name" value="NTP-PPase_HisIE_like"/>
    <property type="match status" value="1"/>
</dbReference>
<evidence type="ECO:0000256" key="5">
    <source>
        <dbReference type="ARBA" id="ARBA00005204"/>
    </source>
</evidence>
<evidence type="ECO:0000256" key="4">
    <source>
        <dbReference type="ARBA" id="ARBA00005169"/>
    </source>
</evidence>
<dbReference type="RefSeq" id="WP_188692582.1">
    <property type="nucleotide sequence ID" value="NZ_BMIR01000007.1"/>
</dbReference>
<sequence>MPLNFSKGLIPAIVIDDQTEQTLMLAYVNEEAFEKMCETRETWFYSRSRQALWHKGATSGNKQRVKKILVDCDQDTLLIRVEPLGPACHTGAPSCFFQEYNLDTKTLEPLHSESTASKEQGIYHTVMDEILDRQTHPVENSYTNYLLEKGTDKIGKKVIEEAGEVVIAAKNQSQEELINETSDLIYHNFVLLAEQNVPLSAVEAELERRFAKKGNFKGERKAVKDW</sequence>
<comment type="caution">
    <text evidence="17">The sequence shown here is derived from an EMBL/GenBank/DDBJ whole genome shotgun (WGS) entry which is preliminary data.</text>
</comment>
<dbReference type="UniPathway" id="UPA00031">
    <property type="reaction ID" value="UER00007"/>
</dbReference>
<evidence type="ECO:0000259" key="16">
    <source>
        <dbReference type="Pfam" id="PF01502"/>
    </source>
</evidence>
<evidence type="ECO:0000256" key="13">
    <source>
        <dbReference type="ARBA" id="ARBA00023102"/>
    </source>
</evidence>
<evidence type="ECO:0000256" key="3">
    <source>
        <dbReference type="ARBA" id="ARBA00004496"/>
    </source>
</evidence>
<keyword evidence="11 15" id="KW-0378">Hydrolase</keyword>
<name>A0A8J2YH26_9BACL</name>
<feature type="region of interest" description="Phosphoribosyl-ATP pyrophosphohydrolase" evidence="15">
    <location>
        <begin position="123"/>
        <end position="226"/>
    </location>
</feature>
<keyword evidence="9 15" id="KW-0028">Amino-acid biosynthesis</keyword>
<evidence type="ECO:0000313" key="17">
    <source>
        <dbReference type="EMBL" id="GGE39923.1"/>
    </source>
</evidence>
<comment type="subcellular location">
    <subcellularLocation>
        <location evidence="3 15">Cytoplasm</location>
    </subcellularLocation>
</comment>
<dbReference type="NCBIfam" id="TIGR03188">
    <property type="entry name" value="histidine_hisI"/>
    <property type="match status" value="1"/>
</dbReference>
<keyword evidence="12 15" id="KW-0067">ATP-binding</keyword>
<evidence type="ECO:0000256" key="2">
    <source>
        <dbReference type="ARBA" id="ARBA00001460"/>
    </source>
</evidence>
<dbReference type="InterPro" id="IPR008179">
    <property type="entry name" value="HisE"/>
</dbReference>
<dbReference type="FunFam" id="3.10.20.810:FF:000001">
    <property type="entry name" value="Histidine biosynthesis bifunctional protein HisIE"/>
    <property type="match status" value="1"/>
</dbReference>
<proteinExistence type="inferred from homology"/>
<reference evidence="17" key="2">
    <citation type="submission" date="2020-09" db="EMBL/GenBank/DDBJ databases">
        <authorList>
            <person name="Sun Q."/>
            <person name="Zhou Y."/>
        </authorList>
    </citation>
    <scope>NUCLEOTIDE SEQUENCE</scope>
    <source>
        <strain evidence="17">CGMCC 1.15371</strain>
    </source>
</reference>
<dbReference type="GO" id="GO:0004635">
    <property type="term" value="F:phosphoribosyl-AMP cyclohydrolase activity"/>
    <property type="evidence" value="ECO:0007669"/>
    <property type="project" value="UniProtKB-UniRule"/>
</dbReference>
<dbReference type="EC" id="3.6.1.31" evidence="15"/>
<keyword evidence="10 15" id="KW-0547">Nucleotide-binding</keyword>
<dbReference type="Proteomes" id="UP000628775">
    <property type="component" value="Unassembled WGS sequence"/>
</dbReference>
<keyword evidence="18" id="KW-1185">Reference proteome</keyword>
<comment type="similarity">
    <text evidence="6 15">In the C-terminal section; belongs to the PRA-PH family.</text>
</comment>
<reference evidence="17" key="1">
    <citation type="journal article" date="2014" name="Int. J. Syst. Evol. Microbiol.">
        <title>Complete genome sequence of Corynebacterium casei LMG S-19264T (=DSM 44701T), isolated from a smear-ripened cheese.</title>
        <authorList>
            <consortium name="US DOE Joint Genome Institute (JGI-PGF)"/>
            <person name="Walter F."/>
            <person name="Albersmeier A."/>
            <person name="Kalinowski J."/>
            <person name="Ruckert C."/>
        </authorList>
    </citation>
    <scope>NUCLEOTIDE SEQUENCE</scope>
    <source>
        <strain evidence="17">CGMCC 1.15371</strain>
    </source>
</reference>
<comment type="pathway">
    <text evidence="4 15">Amino-acid biosynthesis; L-histidine biosynthesis; L-histidine from 5-phospho-alpha-D-ribose 1-diphosphate: step 3/9.</text>
</comment>
<comment type="pathway">
    <text evidence="5 15">Amino-acid biosynthesis; L-histidine biosynthesis; L-histidine from 5-phospho-alpha-D-ribose 1-diphosphate: step 2/9.</text>
</comment>
<dbReference type="NCBIfam" id="NF002747">
    <property type="entry name" value="PRK02759.1"/>
    <property type="match status" value="1"/>
</dbReference>